<keyword evidence="1" id="KW-0732">Signal</keyword>
<accession>A0A9E2W753</accession>
<dbReference type="EMBL" id="JAHSPG010000018">
    <property type="protein sequence ID" value="MBV4360633.1"/>
    <property type="molecule type" value="Genomic_DNA"/>
</dbReference>
<proteinExistence type="predicted"/>
<keyword evidence="3" id="KW-1185">Reference proteome</keyword>
<evidence type="ECO:0000313" key="3">
    <source>
        <dbReference type="Proteomes" id="UP000812270"/>
    </source>
</evidence>
<feature type="signal peptide" evidence="1">
    <location>
        <begin position="1"/>
        <end position="20"/>
    </location>
</feature>
<evidence type="ECO:0000313" key="2">
    <source>
        <dbReference type="EMBL" id="MBV4360633.1"/>
    </source>
</evidence>
<evidence type="ECO:0008006" key="4">
    <source>
        <dbReference type="Google" id="ProtNLM"/>
    </source>
</evidence>
<evidence type="ECO:0000256" key="1">
    <source>
        <dbReference type="SAM" id="SignalP"/>
    </source>
</evidence>
<sequence>MKKKLTLLSIATLLTICSFGQGIRLNGYAIGAFNDGVDSYYSTTNYYNGTIKGGLVWGAGLEFAVHEDNGIELLYMRQDTKAPMNYYQLVAKNTEFNVDMNYAMIGGTRYFRGHNKKVEGYGGLLIGANFMHLENPDNGNSGNKTFFAWGLRLGGNFWASEKVGIKLQAQLLSNVQAAGGGFYFGTGGTGAGISTYSTMYQFGLGGGLTFRLK</sequence>
<name>A0A9E2W753_9BACT</name>
<comment type="caution">
    <text evidence="2">The sequence shown here is derived from an EMBL/GenBank/DDBJ whole genome shotgun (WGS) entry which is preliminary data.</text>
</comment>
<protein>
    <recommendedName>
        <fullName evidence="4">Porin family protein</fullName>
    </recommendedName>
</protein>
<dbReference type="Proteomes" id="UP000812270">
    <property type="component" value="Unassembled WGS sequence"/>
</dbReference>
<dbReference type="AlphaFoldDB" id="A0A9E2W753"/>
<gene>
    <name evidence="2" type="ORF">KTO63_25940</name>
</gene>
<organism evidence="2 3">
    <name type="scientific">Pinibacter aurantiacus</name>
    <dbReference type="NCBI Taxonomy" id="2851599"/>
    <lineage>
        <taxon>Bacteria</taxon>
        <taxon>Pseudomonadati</taxon>
        <taxon>Bacteroidota</taxon>
        <taxon>Chitinophagia</taxon>
        <taxon>Chitinophagales</taxon>
        <taxon>Chitinophagaceae</taxon>
        <taxon>Pinibacter</taxon>
    </lineage>
</organism>
<reference evidence="2" key="1">
    <citation type="submission" date="2021-06" db="EMBL/GenBank/DDBJ databases">
        <authorList>
            <person name="Huq M.A."/>
        </authorList>
    </citation>
    <scope>NUCLEOTIDE SEQUENCE</scope>
    <source>
        <strain evidence="2">MAH-26</strain>
    </source>
</reference>
<feature type="chain" id="PRO_5038715731" description="Porin family protein" evidence="1">
    <location>
        <begin position="21"/>
        <end position="213"/>
    </location>
</feature>
<dbReference type="RefSeq" id="WP_217795198.1">
    <property type="nucleotide sequence ID" value="NZ_JAHSPG010000018.1"/>
</dbReference>